<dbReference type="SUPFAM" id="SSF47819">
    <property type="entry name" value="HRDC-like"/>
    <property type="match status" value="1"/>
</dbReference>
<dbReference type="GO" id="GO:0003677">
    <property type="term" value="F:DNA binding"/>
    <property type="evidence" value="ECO:0007669"/>
    <property type="project" value="UniProtKB-KW"/>
</dbReference>
<keyword evidence="5" id="KW-0547">Nucleotide-binding</keyword>
<evidence type="ECO:0000256" key="11">
    <source>
        <dbReference type="ARBA" id="ARBA00023125"/>
    </source>
</evidence>
<evidence type="ECO:0000256" key="5">
    <source>
        <dbReference type="ARBA" id="ARBA00022741"/>
    </source>
</evidence>
<dbReference type="PANTHER" id="PTHR13710">
    <property type="entry name" value="DNA HELICASE RECQ FAMILY MEMBER"/>
    <property type="match status" value="1"/>
</dbReference>
<evidence type="ECO:0000256" key="16">
    <source>
        <dbReference type="NCBIfam" id="TIGR01389"/>
    </source>
</evidence>
<dbReference type="SMART" id="SM00341">
    <property type="entry name" value="HRDC"/>
    <property type="match status" value="1"/>
</dbReference>
<organism evidence="20 21">
    <name type="scientific">Bacillus cereus</name>
    <dbReference type="NCBI Taxonomy" id="1396"/>
    <lineage>
        <taxon>Bacteria</taxon>
        <taxon>Bacillati</taxon>
        <taxon>Bacillota</taxon>
        <taxon>Bacilli</taxon>
        <taxon>Bacillales</taxon>
        <taxon>Bacillaceae</taxon>
        <taxon>Bacillus</taxon>
        <taxon>Bacillus cereus group</taxon>
    </lineage>
</organism>
<dbReference type="GO" id="GO:0006260">
    <property type="term" value="P:DNA replication"/>
    <property type="evidence" value="ECO:0007669"/>
    <property type="project" value="InterPro"/>
</dbReference>
<dbReference type="NCBIfam" id="TIGR01389">
    <property type="entry name" value="recQ"/>
    <property type="match status" value="1"/>
</dbReference>
<evidence type="ECO:0000256" key="10">
    <source>
        <dbReference type="ARBA" id="ARBA00022840"/>
    </source>
</evidence>
<evidence type="ECO:0000256" key="2">
    <source>
        <dbReference type="ARBA" id="ARBA00001947"/>
    </source>
</evidence>
<keyword evidence="7" id="KW-0378">Hydrolase</keyword>
<evidence type="ECO:0000256" key="9">
    <source>
        <dbReference type="ARBA" id="ARBA00022833"/>
    </source>
</evidence>
<dbReference type="FunFam" id="3.40.50.300:FF:000296">
    <property type="entry name" value="ATP-dependent DNA helicase RecQ"/>
    <property type="match status" value="1"/>
</dbReference>
<dbReference type="FunFam" id="1.10.150.80:FF:000002">
    <property type="entry name" value="ATP-dependent DNA helicase RecQ"/>
    <property type="match status" value="1"/>
</dbReference>
<dbReference type="SUPFAM" id="SSF52540">
    <property type="entry name" value="P-loop containing nucleoside triphosphate hydrolases"/>
    <property type="match status" value="1"/>
</dbReference>
<dbReference type="InterPro" id="IPR036388">
    <property type="entry name" value="WH-like_DNA-bd_sf"/>
</dbReference>
<dbReference type="FunFam" id="1.10.10.10:FF:000564">
    <property type="entry name" value="ATP-dependent DNA helicase RecQ"/>
    <property type="match status" value="1"/>
</dbReference>
<evidence type="ECO:0000256" key="1">
    <source>
        <dbReference type="ARBA" id="ARBA00001946"/>
    </source>
</evidence>
<evidence type="ECO:0000256" key="3">
    <source>
        <dbReference type="ARBA" id="ARBA00005446"/>
    </source>
</evidence>
<evidence type="ECO:0000313" key="20">
    <source>
        <dbReference type="EMBL" id="PGO73918.1"/>
    </source>
</evidence>
<evidence type="ECO:0000259" key="17">
    <source>
        <dbReference type="PROSITE" id="PS50967"/>
    </source>
</evidence>
<dbReference type="SMART" id="SM00490">
    <property type="entry name" value="HELICc"/>
    <property type="match status" value="1"/>
</dbReference>
<keyword evidence="12" id="KW-0233">DNA recombination</keyword>
<dbReference type="Pfam" id="PF14493">
    <property type="entry name" value="HTH_40"/>
    <property type="match status" value="1"/>
</dbReference>
<comment type="cofactor">
    <cofactor evidence="2">
        <name>Zn(2+)</name>
        <dbReference type="ChEBI" id="CHEBI:29105"/>
    </cofactor>
</comment>
<dbReference type="GO" id="GO:0016787">
    <property type="term" value="F:hydrolase activity"/>
    <property type="evidence" value="ECO:0007669"/>
    <property type="project" value="UniProtKB-KW"/>
</dbReference>
<reference evidence="20 21" key="1">
    <citation type="submission" date="2017-09" db="EMBL/GenBank/DDBJ databases">
        <title>Large-scale bioinformatics analysis of Bacillus genomes uncovers conserved roles of natural products in bacterial physiology.</title>
        <authorList>
            <consortium name="Agbiome Team Llc"/>
            <person name="Bleich R.M."/>
            <person name="Grubbs K.J."/>
            <person name="Santa Maria K.C."/>
            <person name="Allen S.E."/>
            <person name="Farag S."/>
            <person name="Shank E.A."/>
            <person name="Bowers A."/>
        </authorList>
    </citation>
    <scope>NUCLEOTIDE SEQUENCE [LARGE SCALE GENOMIC DNA]</scope>
    <source>
        <strain evidence="20 21">AFS049141</strain>
    </source>
</reference>
<dbReference type="GO" id="GO:0043590">
    <property type="term" value="C:bacterial nucleoid"/>
    <property type="evidence" value="ECO:0007669"/>
    <property type="project" value="TreeGrafter"/>
</dbReference>
<dbReference type="Gene3D" id="1.10.150.80">
    <property type="entry name" value="HRDC domain"/>
    <property type="match status" value="1"/>
</dbReference>
<feature type="domain" description="HRDC" evidence="17">
    <location>
        <begin position="512"/>
        <end position="592"/>
    </location>
</feature>
<dbReference type="Pfam" id="PF16124">
    <property type="entry name" value="RecQ_Zn_bind"/>
    <property type="match status" value="1"/>
</dbReference>
<dbReference type="RefSeq" id="WP_098771349.1">
    <property type="nucleotide sequence ID" value="NZ_NUIQ01000151.1"/>
</dbReference>
<evidence type="ECO:0000256" key="13">
    <source>
        <dbReference type="ARBA" id="ARBA00023204"/>
    </source>
</evidence>
<dbReference type="CDD" id="cd18794">
    <property type="entry name" value="SF2_C_RecQ"/>
    <property type="match status" value="1"/>
</dbReference>
<dbReference type="GO" id="GO:0030894">
    <property type="term" value="C:replisome"/>
    <property type="evidence" value="ECO:0007669"/>
    <property type="project" value="TreeGrafter"/>
</dbReference>
<dbReference type="InterPro" id="IPR036390">
    <property type="entry name" value="WH_DNA-bd_sf"/>
</dbReference>
<dbReference type="GO" id="GO:0006310">
    <property type="term" value="P:DNA recombination"/>
    <property type="evidence" value="ECO:0007669"/>
    <property type="project" value="UniProtKB-UniRule"/>
</dbReference>
<feature type="domain" description="Helicase ATP-binding" evidence="18">
    <location>
        <begin position="26"/>
        <end position="195"/>
    </location>
</feature>
<dbReference type="InterPro" id="IPR044876">
    <property type="entry name" value="HRDC_dom_sf"/>
</dbReference>
<dbReference type="InterPro" id="IPR002121">
    <property type="entry name" value="HRDC_dom"/>
</dbReference>
<dbReference type="NCBIfam" id="TIGR00614">
    <property type="entry name" value="recQ_fam"/>
    <property type="match status" value="1"/>
</dbReference>
<dbReference type="InterPro" id="IPR018982">
    <property type="entry name" value="RQC_domain"/>
</dbReference>
<dbReference type="InterPro" id="IPR027417">
    <property type="entry name" value="P-loop_NTPase"/>
</dbReference>
<dbReference type="InterPro" id="IPR032284">
    <property type="entry name" value="RecQ_Zn-bd"/>
</dbReference>
<dbReference type="Gene3D" id="3.40.50.300">
    <property type="entry name" value="P-loop containing nucleotide triphosphate hydrolases"/>
    <property type="match status" value="2"/>
</dbReference>
<dbReference type="PANTHER" id="PTHR13710:SF105">
    <property type="entry name" value="ATP-DEPENDENT DNA HELICASE Q1"/>
    <property type="match status" value="1"/>
</dbReference>
<dbReference type="CDD" id="cd17920">
    <property type="entry name" value="DEXHc_RecQ"/>
    <property type="match status" value="1"/>
</dbReference>
<dbReference type="PROSITE" id="PS50967">
    <property type="entry name" value="HRDC"/>
    <property type="match status" value="1"/>
</dbReference>
<dbReference type="Pfam" id="PF00570">
    <property type="entry name" value="HRDC"/>
    <property type="match status" value="1"/>
</dbReference>
<dbReference type="InterPro" id="IPR014001">
    <property type="entry name" value="Helicase_ATP-bd"/>
</dbReference>
<evidence type="ECO:0000256" key="12">
    <source>
        <dbReference type="ARBA" id="ARBA00023172"/>
    </source>
</evidence>
<dbReference type="GO" id="GO:0009432">
    <property type="term" value="P:SOS response"/>
    <property type="evidence" value="ECO:0007669"/>
    <property type="project" value="UniProtKB-UniRule"/>
</dbReference>
<feature type="domain" description="Helicase C-terminal" evidence="19">
    <location>
        <begin position="219"/>
        <end position="365"/>
    </location>
</feature>
<accession>A0A9X7CA52</accession>
<keyword evidence="11" id="KW-0238">DNA-binding</keyword>
<dbReference type="EC" id="5.6.2.4" evidence="16"/>
<dbReference type="InterPro" id="IPR001650">
    <property type="entry name" value="Helicase_C-like"/>
</dbReference>
<evidence type="ECO:0000313" key="21">
    <source>
        <dbReference type="Proteomes" id="UP000223834"/>
    </source>
</evidence>
<comment type="similarity">
    <text evidence="3">Belongs to the helicase family. RecQ subfamily.</text>
</comment>
<protein>
    <recommendedName>
        <fullName evidence="16">DNA helicase RecQ</fullName>
        <ecNumber evidence="16">5.6.2.4</ecNumber>
    </recommendedName>
</protein>
<dbReference type="SMART" id="SM00487">
    <property type="entry name" value="DEXDc"/>
    <property type="match status" value="1"/>
</dbReference>
<dbReference type="GO" id="GO:0006281">
    <property type="term" value="P:DNA repair"/>
    <property type="evidence" value="ECO:0007669"/>
    <property type="project" value="UniProtKB-KW"/>
</dbReference>
<dbReference type="FunFam" id="3.40.50.300:FF:001746">
    <property type="entry name" value="ATP-dependent DNA helicase recQ"/>
    <property type="match status" value="1"/>
</dbReference>
<dbReference type="Pfam" id="PF00270">
    <property type="entry name" value="DEAD"/>
    <property type="match status" value="1"/>
</dbReference>
<sequence length="705" mass="80449">MFTKAQELLASYFGYSSFRRGQDETIKNVLDGKDTVCIMPTGGGKSICYQIPALVFEGTTLVISPLISLMKDQVDTLVQNGISATYINSSISIAEANQRIQLAKQGHYKLLYVAPERLASMEFVDQLIDMKIPMIAIDEAHCISQWGHDFRPSYLHIHRILDYLPEKPLVLALTATATPQVRDDICNTLEINKENTIMTTFERENLSFSVIKGQDRNAYLADYIRQNQKESGIIYAATRKVVDQLYEDLMKAGVSVSKYHAGMSDIDRNEQQELFLRDEVSVMVATSAFGMGIDKSNIRYVIHYQLPKNMESYYQEAGRAGRDGLDSTCILLYSSQDVQVQRFLIDQSTGESRFSNELEKLQNMTDYCHTEQCLQSFILQYFGEEPKEDCGRCGNCTDNRESIDVTRESQMVLSCMIRTNQRFGKQMIAQVLTGSKNKKVIEFNFHTLPTYGLLSNRSVKEVSEFIEFLISDELIAVEHGTYPTLKVTEKGKEVLLGKENVLRKERVETRQIVQDHPLFEVLREVRKEIAQGEGVPPFVIFSDQTLKDMCVKMPQSDSELLTVKGIGEHKLVKYGSHFLQAVQHFIEENPNYAETIKTEVVSERKKSGKASANSHLETYEMYKQDIDLNEIAKERNLSRQTIENHLIRCYENGMEVDWKSFVPAEYESLIETAVQNADGGLKSIKEQLSNEVSYFMIRAYLQIRK</sequence>
<evidence type="ECO:0000256" key="15">
    <source>
        <dbReference type="ARBA" id="ARBA00034617"/>
    </source>
</evidence>
<dbReference type="InterPro" id="IPR011545">
    <property type="entry name" value="DEAD/DEAH_box_helicase_dom"/>
</dbReference>
<dbReference type="GO" id="GO:0005737">
    <property type="term" value="C:cytoplasm"/>
    <property type="evidence" value="ECO:0007669"/>
    <property type="project" value="TreeGrafter"/>
</dbReference>
<name>A0A9X7CA52_BACCE</name>
<evidence type="ECO:0000256" key="8">
    <source>
        <dbReference type="ARBA" id="ARBA00022806"/>
    </source>
</evidence>
<proteinExistence type="inferred from homology"/>
<keyword evidence="13" id="KW-0234">DNA repair</keyword>
<dbReference type="GO" id="GO:0005524">
    <property type="term" value="F:ATP binding"/>
    <property type="evidence" value="ECO:0007669"/>
    <property type="project" value="UniProtKB-KW"/>
</dbReference>
<dbReference type="SMART" id="SM00956">
    <property type="entry name" value="RQC"/>
    <property type="match status" value="1"/>
</dbReference>
<dbReference type="SUPFAM" id="SSF46785">
    <property type="entry name" value="Winged helix' DNA-binding domain"/>
    <property type="match status" value="1"/>
</dbReference>
<evidence type="ECO:0000259" key="19">
    <source>
        <dbReference type="PROSITE" id="PS51194"/>
    </source>
</evidence>
<dbReference type="InterPro" id="IPR029491">
    <property type="entry name" value="Helicase_HTH"/>
</dbReference>
<dbReference type="Pfam" id="PF09382">
    <property type="entry name" value="RQC"/>
    <property type="match status" value="1"/>
</dbReference>
<dbReference type="GO" id="GO:0009378">
    <property type="term" value="F:four-way junction helicase activity"/>
    <property type="evidence" value="ECO:0007669"/>
    <property type="project" value="TreeGrafter"/>
</dbReference>
<evidence type="ECO:0000259" key="18">
    <source>
        <dbReference type="PROSITE" id="PS51192"/>
    </source>
</evidence>
<gene>
    <name evidence="20" type="primary">recQ</name>
    <name evidence="20" type="ORF">CN980_17380</name>
</gene>
<comment type="caution">
    <text evidence="20">The sequence shown here is derived from an EMBL/GenBank/DDBJ whole genome shotgun (WGS) entry which is preliminary data.</text>
</comment>
<dbReference type="PROSITE" id="PS51192">
    <property type="entry name" value="HELICASE_ATP_BIND_1"/>
    <property type="match status" value="1"/>
</dbReference>
<evidence type="ECO:0000256" key="14">
    <source>
        <dbReference type="ARBA" id="ARBA00023235"/>
    </source>
</evidence>
<dbReference type="InterPro" id="IPR006293">
    <property type="entry name" value="DNA_helicase_ATP-dep_RecQ_bac"/>
</dbReference>
<evidence type="ECO:0000256" key="7">
    <source>
        <dbReference type="ARBA" id="ARBA00022801"/>
    </source>
</evidence>
<comment type="catalytic activity">
    <reaction evidence="15">
        <text>Couples ATP hydrolysis with the unwinding of duplex DNA by translocating in the 3'-5' direction.</text>
        <dbReference type="EC" id="5.6.2.4"/>
    </reaction>
</comment>
<dbReference type="EMBL" id="NUIQ01000151">
    <property type="protein sequence ID" value="PGO73918.1"/>
    <property type="molecule type" value="Genomic_DNA"/>
</dbReference>
<keyword evidence="4" id="KW-0479">Metal-binding</keyword>
<dbReference type="GO" id="GO:0043138">
    <property type="term" value="F:3'-5' DNA helicase activity"/>
    <property type="evidence" value="ECO:0007669"/>
    <property type="project" value="UniProtKB-EC"/>
</dbReference>
<keyword evidence="9" id="KW-0862">Zinc</keyword>
<evidence type="ECO:0000256" key="4">
    <source>
        <dbReference type="ARBA" id="ARBA00022723"/>
    </source>
</evidence>
<dbReference type="GO" id="GO:0046872">
    <property type="term" value="F:metal ion binding"/>
    <property type="evidence" value="ECO:0007669"/>
    <property type="project" value="UniProtKB-KW"/>
</dbReference>
<evidence type="ECO:0000256" key="6">
    <source>
        <dbReference type="ARBA" id="ARBA00022763"/>
    </source>
</evidence>
<keyword evidence="6" id="KW-0227">DNA damage</keyword>
<dbReference type="Proteomes" id="UP000223834">
    <property type="component" value="Unassembled WGS sequence"/>
</dbReference>
<dbReference type="InterPro" id="IPR010997">
    <property type="entry name" value="HRDC-like_sf"/>
</dbReference>
<keyword evidence="8 20" id="KW-0347">Helicase</keyword>
<dbReference type="PROSITE" id="PS51194">
    <property type="entry name" value="HELICASE_CTER"/>
    <property type="match status" value="1"/>
</dbReference>
<dbReference type="AlphaFoldDB" id="A0A9X7CA52"/>
<keyword evidence="14" id="KW-0413">Isomerase</keyword>
<dbReference type="InterPro" id="IPR004589">
    <property type="entry name" value="DNA_helicase_ATP-dep_RecQ"/>
</dbReference>
<keyword evidence="10" id="KW-0067">ATP-binding</keyword>
<dbReference type="Gene3D" id="1.10.10.10">
    <property type="entry name" value="Winged helix-like DNA-binding domain superfamily/Winged helix DNA-binding domain"/>
    <property type="match status" value="1"/>
</dbReference>
<dbReference type="Pfam" id="PF00271">
    <property type="entry name" value="Helicase_C"/>
    <property type="match status" value="1"/>
</dbReference>
<comment type="cofactor">
    <cofactor evidence="1">
        <name>Mg(2+)</name>
        <dbReference type="ChEBI" id="CHEBI:18420"/>
    </cofactor>
</comment>